<evidence type="ECO:0000256" key="1">
    <source>
        <dbReference type="SAM" id="MobiDB-lite"/>
    </source>
</evidence>
<dbReference type="PROSITE" id="PS50914">
    <property type="entry name" value="BON"/>
    <property type="match status" value="1"/>
</dbReference>
<dbReference type="Gene3D" id="3.30.1340.30">
    <property type="match status" value="1"/>
</dbReference>
<dbReference type="InterPro" id="IPR014004">
    <property type="entry name" value="Transpt-assoc_nodulatn_dom_bac"/>
</dbReference>
<dbReference type="Proteomes" id="UP000182987">
    <property type="component" value="Chromosome"/>
</dbReference>
<dbReference type="EMBL" id="CP017480">
    <property type="protein sequence ID" value="APG06642.1"/>
    <property type="molecule type" value="Genomic_DNA"/>
</dbReference>
<reference evidence="4" key="1">
    <citation type="submission" date="2016-09" db="EMBL/GenBank/DDBJ databases">
        <authorList>
            <person name="Lysoe E."/>
        </authorList>
    </citation>
    <scope>NUCLEOTIDE SEQUENCE [LARGE SCALE GENOMIC DNA]</scope>
    <source>
        <strain evidence="4">LJ96T</strain>
    </source>
</reference>
<feature type="domain" description="BON" evidence="2">
    <location>
        <begin position="46"/>
        <end position="116"/>
    </location>
</feature>
<dbReference type="Pfam" id="PF04972">
    <property type="entry name" value="BON"/>
    <property type="match status" value="1"/>
</dbReference>
<proteinExistence type="predicted"/>
<protein>
    <recommendedName>
        <fullName evidence="2">BON domain-containing protein</fullName>
    </recommendedName>
</protein>
<dbReference type="KEGG" id="lrz:BJI69_18960"/>
<dbReference type="STRING" id="1440763.BJI69_18960"/>
<evidence type="ECO:0000259" key="2">
    <source>
        <dbReference type="PROSITE" id="PS50914"/>
    </source>
</evidence>
<accession>A0A1L3F048</accession>
<dbReference type="InterPro" id="IPR051686">
    <property type="entry name" value="Lipoprotein_DolP"/>
</dbReference>
<dbReference type="InterPro" id="IPR007055">
    <property type="entry name" value="BON_dom"/>
</dbReference>
<organism evidence="3 4">
    <name type="scientific">Luteibacter rhizovicinus DSM 16549</name>
    <dbReference type="NCBI Taxonomy" id="1440763"/>
    <lineage>
        <taxon>Bacteria</taxon>
        <taxon>Pseudomonadati</taxon>
        <taxon>Pseudomonadota</taxon>
        <taxon>Gammaproteobacteria</taxon>
        <taxon>Lysobacterales</taxon>
        <taxon>Rhodanobacteraceae</taxon>
        <taxon>Luteibacter</taxon>
    </lineage>
</organism>
<sequence>MFLVASIAATTAFAQDAAPKVDNTKINQRDQHGGQTTPFDQPNDAEDIKVAAAVRKAIVGDSSLSMSAHNIKFIASDGTVILRGPVKDDAEKARVESIVKGVPGVATVQNQLDTKH</sequence>
<keyword evidence="4" id="KW-1185">Reference proteome</keyword>
<gene>
    <name evidence="3" type="ORF">BJI69_18960</name>
</gene>
<evidence type="ECO:0000313" key="4">
    <source>
        <dbReference type="Proteomes" id="UP000182987"/>
    </source>
</evidence>
<name>A0A1L3F048_9GAMM</name>
<dbReference type="SMART" id="SM00749">
    <property type="entry name" value="BON"/>
    <property type="match status" value="1"/>
</dbReference>
<feature type="region of interest" description="Disordered" evidence="1">
    <location>
        <begin position="18"/>
        <end position="43"/>
    </location>
</feature>
<dbReference type="PANTHER" id="PTHR34606:SF15">
    <property type="entry name" value="BON DOMAIN-CONTAINING PROTEIN"/>
    <property type="match status" value="1"/>
</dbReference>
<dbReference type="PANTHER" id="PTHR34606">
    <property type="entry name" value="BON DOMAIN-CONTAINING PROTEIN"/>
    <property type="match status" value="1"/>
</dbReference>
<evidence type="ECO:0000313" key="3">
    <source>
        <dbReference type="EMBL" id="APG06642.1"/>
    </source>
</evidence>
<dbReference type="AlphaFoldDB" id="A0A1L3F048"/>